<comment type="caution">
    <text evidence="1">The sequence shown here is derived from an EMBL/GenBank/DDBJ whole genome shotgun (WGS) entry which is preliminary data.</text>
</comment>
<name>A0ACC2QM52_9NEOP</name>
<sequence>MNVIIKTGFESVKHTISFQPQTMLKGNKLVLAGHVRNVEELRTNRNSYLIRATIIRQTSVTLTPYKTSLNIDNARIVTGVKCSCVYNQSGKCKHVAALICNFQAALGKI</sequence>
<evidence type="ECO:0000313" key="1">
    <source>
        <dbReference type="EMBL" id="KAJ8720775.1"/>
    </source>
</evidence>
<dbReference type="EMBL" id="CM056795">
    <property type="protein sequence ID" value="KAJ8720775.1"/>
    <property type="molecule type" value="Genomic_DNA"/>
</dbReference>
<organism evidence="1 2">
    <name type="scientific">Mythimna loreyi</name>
    <dbReference type="NCBI Taxonomy" id="667449"/>
    <lineage>
        <taxon>Eukaryota</taxon>
        <taxon>Metazoa</taxon>
        <taxon>Ecdysozoa</taxon>
        <taxon>Arthropoda</taxon>
        <taxon>Hexapoda</taxon>
        <taxon>Insecta</taxon>
        <taxon>Pterygota</taxon>
        <taxon>Neoptera</taxon>
        <taxon>Endopterygota</taxon>
        <taxon>Lepidoptera</taxon>
        <taxon>Glossata</taxon>
        <taxon>Ditrysia</taxon>
        <taxon>Noctuoidea</taxon>
        <taxon>Noctuidae</taxon>
        <taxon>Noctuinae</taxon>
        <taxon>Hadenini</taxon>
        <taxon>Mythimna</taxon>
    </lineage>
</organism>
<protein>
    <submittedName>
        <fullName evidence="1">Uncharacterized protein</fullName>
    </submittedName>
</protein>
<keyword evidence="2" id="KW-1185">Reference proteome</keyword>
<reference evidence="1" key="1">
    <citation type="submission" date="2023-03" db="EMBL/GenBank/DDBJ databases">
        <title>Chromosome-level genomes of two armyworms, Mythimna separata and Mythimna loreyi, provide insights into the biosynthesis and reception of sex pheromones.</title>
        <authorList>
            <person name="Zhao H."/>
        </authorList>
    </citation>
    <scope>NUCLEOTIDE SEQUENCE</scope>
    <source>
        <strain evidence="1">BeijingLab</strain>
    </source>
</reference>
<dbReference type="Proteomes" id="UP001231649">
    <property type="component" value="Chromosome 19"/>
</dbReference>
<evidence type="ECO:0000313" key="2">
    <source>
        <dbReference type="Proteomes" id="UP001231649"/>
    </source>
</evidence>
<accession>A0ACC2QM52</accession>
<proteinExistence type="predicted"/>
<gene>
    <name evidence="1" type="ORF">PYW08_006240</name>
</gene>